<feature type="transmembrane region" description="Helical" evidence="1">
    <location>
        <begin position="30"/>
        <end position="47"/>
    </location>
</feature>
<dbReference type="RefSeq" id="WP_265152869.1">
    <property type="nucleotide sequence ID" value="NZ_JAOXXL010000053.1"/>
</dbReference>
<protein>
    <submittedName>
        <fullName evidence="2">Uncharacterized protein</fullName>
    </submittedName>
</protein>
<keyword evidence="1" id="KW-0472">Membrane</keyword>
<dbReference type="Proteomes" id="UP001062738">
    <property type="component" value="Unassembled WGS sequence"/>
</dbReference>
<evidence type="ECO:0000313" key="2">
    <source>
        <dbReference type="EMBL" id="MCY7009173.1"/>
    </source>
</evidence>
<dbReference type="EMBL" id="JAOXXL010000053">
    <property type="protein sequence ID" value="MCY7009173.1"/>
    <property type="molecule type" value="Genomic_DNA"/>
</dbReference>
<reference evidence="2" key="1">
    <citation type="submission" date="2022-09" db="EMBL/GenBank/DDBJ databases">
        <authorList>
            <person name="Zoaiter M."/>
        </authorList>
    </citation>
    <scope>NUCLEOTIDE SEQUENCE</scope>
    <source>
        <strain evidence="2">DSM 19848</strain>
    </source>
</reference>
<keyword evidence="3" id="KW-1185">Reference proteome</keyword>
<organism evidence="2 3">
    <name type="scientific">Fusobacterium simiae</name>
    <dbReference type="NCBI Taxonomy" id="855"/>
    <lineage>
        <taxon>Bacteria</taxon>
        <taxon>Fusobacteriati</taxon>
        <taxon>Fusobacteriota</taxon>
        <taxon>Fusobacteriia</taxon>
        <taxon>Fusobacteriales</taxon>
        <taxon>Fusobacteriaceae</taxon>
        <taxon>Fusobacterium</taxon>
    </lineage>
</organism>
<feature type="transmembrane region" description="Helical" evidence="1">
    <location>
        <begin position="6"/>
        <end position="23"/>
    </location>
</feature>
<evidence type="ECO:0000256" key="1">
    <source>
        <dbReference type="SAM" id="Phobius"/>
    </source>
</evidence>
<evidence type="ECO:0000313" key="3">
    <source>
        <dbReference type="Proteomes" id="UP001062738"/>
    </source>
</evidence>
<proteinExistence type="predicted"/>
<name>A0ABT4DL22_FUSSI</name>
<keyword evidence="1" id="KW-1133">Transmembrane helix</keyword>
<gene>
    <name evidence="2" type="ORF">OCK72_11120</name>
</gene>
<comment type="caution">
    <text evidence="2">The sequence shown here is derived from an EMBL/GenBank/DDBJ whole genome shotgun (WGS) entry which is preliminary data.</text>
</comment>
<accession>A0ABT4DL22</accession>
<sequence length="52" mass="5965">MFESLLYGVLGIFLIIIASAFLLKEIAETCLGRLEIIFWAVVIIWIFRKCST</sequence>
<keyword evidence="1" id="KW-0812">Transmembrane</keyword>